<dbReference type="InterPro" id="IPR003795">
    <property type="entry name" value="DUF192"/>
</dbReference>
<gene>
    <name evidence="1" type="ORF">IQ26_01272</name>
</gene>
<dbReference type="Pfam" id="PF02643">
    <property type="entry name" value="DUF192"/>
    <property type="match status" value="1"/>
</dbReference>
<evidence type="ECO:0008006" key="3">
    <source>
        <dbReference type="Google" id="ProtNLM"/>
    </source>
</evidence>
<dbReference type="Proteomes" id="UP000317122">
    <property type="component" value="Unassembled WGS sequence"/>
</dbReference>
<organism evidence="1 2">
    <name type="scientific">Mesorhizobium tianshanense</name>
    <dbReference type="NCBI Taxonomy" id="39844"/>
    <lineage>
        <taxon>Bacteria</taxon>
        <taxon>Pseudomonadati</taxon>
        <taxon>Pseudomonadota</taxon>
        <taxon>Alphaproteobacteria</taxon>
        <taxon>Hyphomicrobiales</taxon>
        <taxon>Phyllobacteriaceae</taxon>
        <taxon>Mesorhizobium</taxon>
    </lineage>
</organism>
<proteinExistence type="predicted"/>
<evidence type="ECO:0000313" key="1">
    <source>
        <dbReference type="EMBL" id="TWI40851.1"/>
    </source>
</evidence>
<dbReference type="PANTHER" id="PTHR37953:SF1">
    <property type="entry name" value="UPF0127 PROTEIN MJ1496"/>
    <property type="match status" value="1"/>
</dbReference>
<dbReference type="PANTHER" id="PTHR37953">
    <property type="entry name" value="UPF0127 PROTEIN MJ1496"/>
    <property type="match status" value="1"/>
</dbReference>
<dbReference type="EMBL" id="VLKT01000006">
    <property type="protein sequence ID" value="TWI40851.1"/>
    <property type="molecule type" value="Genomic_DNA"/>
</dbReference>
<sequence length="174" mass="18745">MTHRNWLTTGVVCAAIAFVVATGAFFHSQQLASADSRAMILAVDPQPLVAVTKSGERSFSIEIADTSAERAAGLMFREEMADDHGMLFVFEEVRDVGFWMKNTPMPLDLIFVGQDGKIRAIKQGEPQSEAMISPGEPVRFVLELKAGTAARGGIEDGDLLRHPAISTAPNADAD</sequence>
<name>A0A562P8X1_9HYPH</name>
<dbReference type="AlphaFoldDB" id="A0A562P8X1"/>
<dbReference type="OrthoDB" id="9808290at2"/>
<evidence type="ECO:0000313" key="2">
    <source>
        <dbReference type="Proteomes" id="UP000317122"/>
    </source>
</evidence>
<dbReference type="RefSeq" id="WP_145714988.1">
    <property type="nucleotide sequence ID" value="NZ_BSPF01000121.1"/>
</dbReference>
<dbReference type="Gene3D" id="2.60.120.1140">
    <property type="entry name" value="Protein of unknown function DUF192"/>
    <property type="match status" value="1"/>
</dbReference>
<keyword evidence="2" id="KW-1185">Reference proteome</keyword>
<accession>A0A562P8X1</accession>
<comment type="caution">
    <text evidence="1">The sequence shown here is derived from an EMBL/GenBank/DDBJ whole genome shotgun (WGS) entry which is preliminary data.</text>
</comment>
<dbReference type="InterPro" id="IPR038695">
    <property type="entry name" value="Saro_0823-like_sf"/>
</dbReference>
<reference evidence="1 2" key="1">
    <citation type="journal article" date="2015" name="Stand. Genomic Sci.">
        <title>Genomic Encyclopedia of Bacterial and Archaeal Type Strains, Phase III: the genomes of soil and plant-associated and newly described type strains.</title>
        <authorList>
            <person name="Whitman W.B."/>
            <person name="Woyke T."/>
            <person name="Klenk H.P."/>
            <person name="Zhou Y."/>
            <person name="Lilburn T.G."/>
            <person name="Beck B.J."/>
            <person name="De Vos P."/>
            <person name="Vandamme P."/>
            <person name="Eisen J.A."/>
            <person name="Garrity G."/>
            <person name="Hugenholtz P."/>
            <person name="Kyrpides N.C."/>
        </authorList>
    </citation>
    <scope>NUCLEOTIDE SEQUENCE [LARGE SCALE GENOMIC DNA]</scope>
    <source>
        <strain evidence="1 2">CGMCC 1.2546</strain>
    </source>
</reference>
<protein>
    <recommendedName>
        <fullName evidence="3">DUF192 domain-containing protein</fullName>
    </recommendedName>
</protein>